<keyword evidence="1" id="KW-0472">Membrane</keyword>
<organism evidence="2 3">
    <name type="scientific">Arcicella rosea</name>
    <dbReference type="NCBI Taxonomy" id="502909"/>
    <lineage>
        <taxon>Bacteria</taxon>
        <taxon>Pseudomonadati</taxon>
        <taxon>Bacteroidota</taxon>
        <taxon>Cytophagia</taxon>
        <taxon>Cytophagales</taxon>
        <taxon>Flectobacillaceae</taxon>
        <taxon>Arcicella</taxon>
    </lineage>
</organism>
<keyword evidence="1" id="KW-1133">Transmembrane helix</keyword>
<feature type="transmembrane region" description="Helical" evidence="1">
    <location>
        <begin position="12"/>
        <end position="31"/>
    </location>
</feature>
<evidence type="ECO:0000313" key="3">
    <source>
        <dbReference type="Proteomes" id="UP000524404"/>
    </source>
</evidence>
<keyword evidence="1" id="KW-0812">Transmembrane</keyword>
<gene>
    <name evidence="2" type="ORF">HNP25_004222</name>
</gene>
<dbReference type="AlphaFoldDB" id="A0A841EY48"/>
<reference evidence="2 3" key="1">
    <citation type="submission" date="2020-08" db="EMBL/GenBank/DDBJ databases">
        <title>Functional genomics of gut bacteria from endangered species of beetles.</title>
        <authorList>
            <person name="Carlos-Shanley C."/>
        </authorList>
    </citation>
    <scope>NUCLEOTIDE SEQUENCE [LARGE SCALE GENOMIC DNA]</scope>
    <source>
        <strain evidence="2 3">S00070</strain>
    </source>
</reference>
<proteinExistence type="predicted"/>
<dbReference type="EMBL" id="JACHKT010000049">
    <property type="protein sequence ID" value="MBB6005548.1"/>
    <property type="molecule type" value="Genomic_DNA"/>
</dbReference>
<comment type="caution">
    <text evidence="2">The sequence shown here is derived from an EMBL/GenBank/DDBJ whole genome shotgun (WGS) entry which is preliminary data.</text>
</comment>
<protein>
    <submittedName>
        <fullName evidence="2">Uncharacterized protein</fullName>
    </submittedName>
</protein>
<evidence type="ECO:0000313" key="2">
    <source>
        <dbReference type="EMBL" id="MBB6005548.1"/>
    </source>
</evidence>
<dbReference type="Proteomes" id="UP000524404">
    <property type="component" value="Unassembled WGS sequence"/>
</dbReference>
<sequence>MKTEKHINPINGYLAIIALLLSIAFLILALLKSIHLMLYLLRC</sequence>
<keyword evidence="3" id="KW-1185">Reference proteome</keyword>
<name>A0A841EY48_9BACT</name>
<accession>A0A841EY48</accession>
<evidence type="ECO:0000256" key="1">
    <source>
        <dbReference type="SAM" id="Phobius"/>
    </source>
</evidence>